<comment type="caution">
    <text evidence="1">The sequence shown here is derived from an EMBL/GenBank/DDBJ whole genome shotgun (WGS) entry which is preliminary data.</text>
</comment>
<proteinExistence type="predicted"/>
<evidence type="ECO:0000313" key="2">
    <source>
        <dbReference type="Proteomes" id="UP000792457"/>
    </source>
</evidence>
<keyword evidence="2" id="KW-1185">Reference proteome</keyword>
<protein>
    <submittedName>
        <fullName evidence="1">Uncharacterized protein</fullName>
    </submittedName>
</protein>
<dbReference type="EMBL" id="KZ308542">
    <property type="protein sequence ID" value="KAG8231199.1"/>
    <property type="molecule type" value="Genomic_DNA"/>
</dbReference>
<evidence type="ECO:0000313" key="1">
    <source>
        <dbReference type="EMBL" id="KAG8231199.1"/>
    </source>
</evidence>
<organism evidence="1 2">
    <name type="scientific">Ladona fulva</name>
    <name type="common">Scarce chaser dragonfly</name>
    <name type="synonym">Libellula fulva</name>
    <dbReference type="NCBI Taxonomy" id="123851"/>
    <lineage>
        <taxon>Eukaryota</taxon>
        <taxon>Metazoa</taxon>
        <taxon>Ecdysozoa</taxon>
        <taxon>Arthropoda</taxon>
        <taxon>Hexapoda</taxon>
        <taxon>Insecta</taxon>
        <taxon>Pterygota</taxon>
        <taxon>Palaeoptera</taxon>
        <taxon>Odonata</taxon>
        <taxon>Epiprocta</taxon>
        <taxon>Anisoptera</taxon>
        <taxon>Libelluloidea</taxon>
        <taxon>Libellulidae</taxon>
        <taxon>Ladona</taxon>
    </lineage>
</organism>
<sequence>MRGPQGCRRGLPHAEISEISSKPSLAARPLAIHIRNLRRRYRPPRRPGSPLPSAPMLGLVVCMPFQKIPL</sequence>
<dbReference type="AlphaFoldDB" id="A0A8K0P530"/>
<reference evidence="1" key="2">
    <citation type="submission" date="2017-10" db="EMBL/GenBank/DDBJ databases">
        <title>Ladona fulva Genome sequencing and assembly.</title>
        <authorList>
            <person name="Murali S."/>
            <person name="Richards S."/>
            <person name="Bandaranaike D."/>
            <person name="Bellair M."/>
            <person name="Blankenburg K."/>
            <person name="Chao H."/>
            <person name="Dinh H."/>
            <person name="Doddapaneni H."/>
            <person name="Dugan-Rocha S."/>
            <person name="Elkadiri S."/>
            <person name="Gnanaolivu R."/>
            <person name="Hernandez B."/>
            <person name="Skinner E."/>
            <person name="Javaid M."/>
            <person name="Lee S."/>
            <person name="Li M."/>
            <person name="Ming W."/>
            <person name="Munidasa M."/>
            <person name="Muniz J."/>
            <person name="Nguyen L."/>
            <person name="Hughes D."/>
            <person name="Osuji N."/>
            <person name="Pu L.-L."/>
            <person name="Puazo M."/>
            <person name="Qu C."/>
            <person name="Quiroz J."/>
            <person name="Raj R."/>
            <person name="Weissenberger G."/>
            <person name="Xin Y."/>
            <person name="Zou X."/>
            <person name="Han Y."/>
            <person name="Worley K."/>
            <person name="Muzny D."/>
            <person name="Gibbs R."/>
        </authorList>
    </citation>
    <scope>NUCLEOTIDE SEQUENCE</scope>
    <source>
        <strain evidence="1">Sampled in the wild</strain>
    </source>
</reference>
<name>A0A8K0P530_LADFU</name>
<accession>A0A8K0P530</accession>
<gene>
    <name evidence="1" type="ORF">J437_LFUL011313</name>
</gene>
<dbReference type="Proteomes" id="UP000792457">
    <property type="component" value="Unassembled WGS sequence"/>
</dbReference>
<reference evidence="1" key="1">
    <citation type="submission" date="2013-04" db="EMBL/GenBank/DDBJ databases">
        <authorList>
            <person name="Qu J."/>
            <person name="Murali S.C."/>
            <person name="Bandaranaike D."/>
            <person name="Bellair M."/>
            <person name="Blankenburg K."/>
            <person name="Chao H."/>
            <person name="Dinh H."/>
            <person name="Doddapaneni H."/>
            <person name="Downs B."/>
            <person name="Dugan-Rocha S."/>
            <person name="Elkadiri S."/>
            <person name="Gnanaolivu R.D."/>
            <person name="Hernandez B."/>
            <person name="Javaid M."/>
            <person name="Jayaseelan J.C."/>
            <person name="Lee S."/>
            <person name="Li M."/>
            <person name="Ming W."/>
            <person name="Munidasa M."/>
            <person name="Muniz J."/>
            <person name="Nguyen L."/>
            <person name="Ongeri F."/>
            <person name="Osuji N."/>
            <person name="Pu L.-L."/>
            <person name="Puazo M."/>
            <person name="Qu C."/>
            <person name="Quiroz J."/>
            <person name="Raj R."/>
            <person name="Weissenberger G."/>
            <person name="Xin Y."/>
            <person name="Zou X."/>
            <person name="Han Y."/>
            <person name="Richards S."/>
            <person name="Worley K."/>
            <person name="Muzny D."/>
            <person name="Gibbs R."/>
        </authorList>
    </citation>
    <scope>NUCLEOTIDE SEQUENCE</scope>
    <source>
        <strain evidence="1">Sampled in the wild</strain>
    </source>
</reference>